<evidence type="ECO:0000256" key="1">
    <source>
        <dbReference type="SAM" id="MobiDB-lite"/>
    </source>
</evidence>
<proteinExistence type="predicted"/>
<keyword evidence="2" id="KW-0732">Signal</keyword>
<dbReference type="Proteomes" id="UP000504607">
    <property type="component" value="Chromosome 5"/>
</dbReference>
<dbReference type="PANTHER" id="PTHR33474">
    <property type="entry name" value="TRANSMEMBRANE PROTEIN"/>
    <property type="match status" value="1"/>
</dbReference>
<dbReference type="PROSITE" id="PS51257">
    <property type="entry name" value="PROKAR_LIPOPROTEIN"/>
    <property type="match status" value="1"/>
</dbReference>
<protein>
    <submittedName>
        <fullName evidence="4">Uncharacterized protein LOC105046088 isoform X2</fullName>
    </submittedName>
</protein>
<accession>A0A6I9RGJ7</accession>
<evidence type="ECO:0000256" key="2">
    <source>
        <dbReference type="SAM" id="SignalP"/>
    </source>
</evidence>
<evidence type="ECO:0000313" key="3">
    <source>
        <dbReference type="Proteomes" id="UP000504607"/>
    </source>
</evidence>
<feature type="region of interest" description="Disordered" evidence="1">
    <location>
        <begin position="59"/>
        <end position="83"/>
    </location>
</feature>
<dbReference type="AlphaFoldDB" id="A0A6I9RGJ7"/>
<dbReference type="PANTHER" id="PTHR33474:SF28">
    <property type="entry name" value="OS01G0815400 PROTEIN"/>
    <property type="match status" value="1"/>
</dbReference>
<feature type="signal peptide" evidence="2">
    <location>
        <begin position="1"/>
        <end position="29"/>
    </location>
</feature>
<feature type="chain" id="PRO_5026945822" evidence="2">
    <location>
        <begin position="30"/>
        <end position="83"/>
    </location>
</feature>
<sequence length="83" mass="9248">MMDQKKTLLQLLALLLFLSCLLLPLGSLALGNQEPPLPEATDQVMVREVRMMEEEIARMDIESNDYPGSGANNRHDPRSPGRA</sequence>
<reference evidence="4" key="1">
    <citation type="submission" date="2025-08" db="UniProtKB">
        <authorList>
            <consortium name="RefSeq"/>
        </authorList>
    </citation>
    <scope>IDENTIFICATION</scope>
</reference>
<name>A0A6I9RGJ7_ELAGV</name>
<feature type="compositionally biased region" description="Basic and acidic residues" evidence="1">
    <location>
        <begin position="73"/>
        <end position="83"/>
    </location>
</feature>
<evidence type="ECO:0000313" key="4">
    <source>
        <dbReference type="RefSeq" id="XP_010922887.1"/>
    </source>
</evidence>
<keyword evidence="3" id="KW-1185">Reference proteome</keyword>
<dbReference type="RefSeq" id="XP_010922887.1">
    <property type="nucleotide sequence ID" value="XM_010924585.3"/>
</dbReference>
<organism evidence="3 4">
    <name type="scientific">Elaeis guineensis var. tenera</name>
    <name type="common">Oil palm</name>
    <dbReference type="NCBI Taxonomy" id="51953"/>
    <lineage>
        <taxon>Eukaryota</taxon>
        <taxon>Viridiplantae</taxon>
        <taxon>Streptophyta</taxon>
        <taxon>Embryophyta</taxon>
        <taxon>Tracheophyta</taxon>
        <taxon>Spermatophyta</taxon>
        <taxon>Magnoliopsida</taxon>
        <taxon>Liliopsida</taxon>
        <taxon>Arecaceae</taxon>
        <taxon>Arecoideae</taxon>
        <taxon>Cocoseae</taxon>
        <taxon>Elaeidinae</taxon>
        <taxon>Elaeis</taxon>
    </lineage>
</organism>
<gene>
    <name evidence="4" type="primary">LOC105046088</name>
</gene>